<dbReference type="Proteomes" id="UP000198942">
    <property type="component" value="Unassembled WGS sequence"/>
</dbReference>
<gene>
    <name evidence="2" type="ORF">SAMN05192574_102384</name>
</gene>
<name>A0A1H8DKW9_9SPHI</name>
<dbReference type="OrthoDB" id="196738at2"/>
<dbReference type="EMBL" id="FOCL01000002">
    <property type="protein sequence ID" value="SEN07796.1"/>
    <property type="molecule type" value="Genomic_DNA"/>
</dbReference>
<keyword evidence="3" id="KW-1185">Reference proteome</keyword>
<dbReference type="SMART" id="SM01235">
    <property type="entry name" value="Haem_bd"/>
    <property type="match status" value="1"/>
</dbReference>
<feature type="domain" description="Haem-binding" evidence="1">
    <location>
        <begin position="13"/>
        <end position="148"/>
    </location>
</feature>
<protein>
    <submittedName>
        <fullName evidence="2">Haem-binding domain-containing protein</fullName>
    </submittedName>
</protein>
<evidence type="ECO:0000259" key="1">
    <source>
        <dbReference type="SMART" id="SM01235"/>
    </source>
</evidence>
<evidence type="ECO:0000313" key="2">
    <source>
        <dbReference type="EMBL" id="SEN07796.1"/>
    </source>
</evidence>
<dbReference type="InterPro" id="IPR025992">
    <property type="entry name" value="Haem-bd"/>
</dbReference>
<evidence type="ECO:0000313" key="3">
    <source>
        <dbReference type="Proteomes" id="UP000198942"/>
    </source>
</evidence>
<dbReference type="RefSeq" id="WP_091209529.1">
    <property type="nucleotide sequence ID" value="NZ_FOCL01000002.1"/>
</dbReference>
<dbReference type="Pfam" id="PF14376">
    <property type="entry name" value="Haem_bd"/>
    <property type="match status" value="1"/>
</dbReference>
<reference evidence="3" key="1">
    <citation type="submission" date="2016-10" db="EMBL/GenBank/DDBJ databases">
        <authorList>
            <person name="Varghese N."/>
            <person name="Submissions S."/>
        </authorList>
    </citation>
    <scope>NUCLEOTIDE SEQUENCE [LARGE SCALE GENOMIC DNA]</scope>
    <source>
        <strain evidence="3">Gh-48</strain>
    </source>
</reference>
<proteinExistence type="predicted"/>
<sequence length="152" mass="17305">MRRTIKITGAILIAVFILIQLIPRDHNENGPKRVNGIDKVVPVPENVGAILRKSCNDCHSNHTNYPWYAQLQPFRLILDGHIRNGKAELNFDEFGSYTPRRQRSRLRAIGESLDEGSMPLSSYTMIHRDAVLTKEDKLLLENWLKSAGVSQQ</sequence>
<dbReference type="AlphaFoldDB" id="A0A1H8DKW9"/>
<dbReference type="STRING" id="551995.SAMN05192574_102384"/>
<organism evidence="2 3">
    <name type="scientific">Mucilaginibacter gossypiicola</name>
    <dbReference type="NCBI Taxonomy" id="551995"/>
    <lineage>
        <taxon>Bacteria</taxon>
        <taxon>Pseudomonadati</taxon>
        <taxon>Bacteroidota</taxon>
        <taxon>Sphingobacteriia</taxon>
        <taxon>Sphingobacteriales</taxon>
        <taxon>Sphingobacteriaceae</taxon>
        <taxon>Mucilaginibacter</taxon>
    </lineage>
</organism>
<accession>A0A1H8DKW9</accession>